<evidence type="ECO:0000313" key="2">
    <source>
        <dbReference type="Proteomes" id="UP001243375"/>
    </source>
</evidence>
<reference evidence="1" key="1">
    <citation type="submission" date="2023-04" db="EMBL/GenBank/DDBJ databases">
        <title>Draft Genome sequencing of Naganishia species isolated from polar environments using Oxford Nanopore Technology.</title>
        <authorList>
            <person name="Leo P."/>
            <person name="Venkateswaran K."/>
        </authorList>
    </citation>
    <scope>NUCLEOTIDE SEQUENCE</scope>
    <source>
        <strain evidence="1">MNA-CCFEE 5425</strain>
    </source>
</reference>
<proteinExistence type="predicted"/>
<protein>
    <submittedName>
        <fullName evidence="1">Uncharacterized protein</fullName>
    </submittedName>
</protein>
<gene>
    <name evidence="1" type="ORF">QFC22_005238</name>
</gene>
<evidence type="ECO:0000313" key="1">
    <source>
        <dbReference type="EMBL" id="KAJ9115480.1"/>
    </source>
</evidence>
<keyword evidence="2" id="KW-1185">Reference proteome</keyword>
<organism evidence="1 2">
    <name type="scientific">Naganishia vaughanmartiniae</name>
    <dbReference type="NCBI Taxonomy" id="1424756"/>
    <lineage>
        <taxon>Eukaryota</taxon>
        <taxon>Fungi</taxon>
        <taxon>Dikarya</taxon>
        <taxon>Basidiomycota</taxon>
        <taxon>Agaricomycotina</taxon>
        <taxon>Tremellomycetes</taxon>
        <taxon>Filobasidiales</taxon>
        <taxon>Filobasidiaceae</taxon>
        <taxon>Naganishia</taxon>
    </lineage>
</organism>
<name>A0ACC2WUM7_9TREE</name>
<accession>A0ACC2WUM7</accession>
<comment type="caution">
    <text evidence="1">The sequence shown here is derived from an EMBL/GenBank/DDBJ whole genome shotgun (WGS) entry which is preliminary data.</text>
</comment>
<dbReference type="Proteomes" id="UP001243375">
    <property type="component" value="Unassembled WGS sequence"/>
</dbReference>
<dbReference type="EMBL" id="JASBWU010000016">
    <property type="protein sequence ID" value="KAJ9115480.1"/>
    <property type="molecule type" value="Genomic_DNA"/>
</dbReference>
<sequence>MWSLDGTAKRRQSGESYASGQPSKSSPTAPESPSALVSIEQCSPSRNHPTFLRGLSQTNANLFEGGSACVLNYTRFGRRDRRAPRASRSPVCQYRSRASVEGAIKKLDKYIKRFLKNKWVCAAMALNPTVRKQGLRKLLIEECDMPDRYKKTPSFIKSRVKHYRKQVKDQQGDFQIVGHARPVPKRANRFTTTQYDAGQQEITHNPGDVWECYNSDLSRFKCINGEPAIQYWKSMAQHRDMVPLVLARSGYSRCSVLSASAERLFSHVGCKRLKLRSILPPYY</sequence>